<name>L7C7P5_RHOBT</name>
<dbReference type="Proteomes" id="UP000010959">
    <property type="component" value="Unassembled WGS sequence"/>
</dbReference>
<reference evidence="1 2" key="1">
    <citation type="journal article" date="2013" name="Mar. Genomics">
        <title>Expression of sulfatases in Rhodopirellula baltica and the diversity of sulfatases in the genus Rhodopirellula.</title>
        <authorList>
            <person name="Wegner C.E."/>
            <person name="Richter-Heitmann T."/>
            <person name="Klindworth A."/>
            <person name="Klockow C."/>
            <person name="Richter M."/>
            <person name="Achstetter T."/>
            <person name="Glockner F.O."/>
            <person name="Harder J."/>
        </authorList>
    </citation>
    <scope>NUCLEOTIDE SEQUENCE [LARGE SCALE GENOMIC DNA]</scope>
    <source>
        <strain evidence="1 2">SWK14</strain>
    </source>
</reference>
<dbReference type="EMBL" id="AMWG01000184">
    <property type="protein sequence ID" value="ELP29702.1"/>
    <property type="molecule type" value="Genomic_DNA"/>
</dbReference>
<sequence>MSVAVCIFDETWGFAFYRLQRDRCDPAIRRALAELQTPQNDRSCDYARIVRGLS</sequence>
<gene>
    <name evidence="1" type="ORF">RBSWK_06403</name>
</gene>
<proteinExistence type="predicted"/>
<dbReference type="AlphaFoldDB" id="L7C7P5"/>
<accession>L7C7P5</accession>
<evidence type="ECO:0000313" key="2">
    <source>
        <dbReference type="Proteomes" id="UP000010959"/>
    </source>
</evidence>
<evidence type="ECO:0000313" key="1">
    <source>
        <dbReference type="EMBL" id="ELP29702.1"/>
    </source>
</evidence>
<protein>
    <submittedName>
        <fullName evidence="1">Uncharacterized protein</fullName>
    </submittedName>
</protein>
<comment type="caution">
    <text evidence="1">The sequence shown here is derived from an EMBL/GenBank/DDBJ whole genome shotgun (WGS) entry which is preliminary data.</text>
</comment>
<organism evidence="1 2">
    <name type="scientific">Rhodopirellula baltica SWK14</name>
    <dbReference type="NCBI Taxonomy" id="993516"/>
    <lineage>
        <taxon>Bacteria</taxon>
        <taxon>Pseudomonadati</taxon>
        <taxon>Planctomycetota</taxon>
        <taxon>Planctomycetia</taxon>
        <taxon>Pirellulales</taxon>
        <taxon>Pirellulaceae</taxon>
        <taxon>Rhodopirellula</taxon>
    </lineage>
</organism>